<keyword evidence="7" id="KW-1185">Reference proteome</keyword>
<feature type="transmembrane region" description="Helical" evidence="5">
    <location>
        <begin position="58"/>
        <end position="78"/>
    </location>
</feature>
<evidence type="ECO:0000313" key="7">
    <source>
        <dbReference type="Proteomes" id="UP000193144"/>
    </source>
</evidence>
<dbReference type="Pfam" id="PF04479">
    <property type="entry name" value="RTA1"/>
    <property type="match status" value="1"/>
</dbReference>
<protein>
    <submittedName>
        <fullName evidence="6">RTA1 like protein-domain-containing protein</fullName>
    </submittedName>
</protein>
<name>A0A1Y2A1K0_9PLEO</name>
<feature type="transmembrane region" description="Helical" evidence="5">
    <location>
        <begin position="196"/>
        <end position="220"/>
    </location>
</feature>
<feature type="transmembrane region" description="Helical" evidence="5">
    <location>
        <begin position="250"/>
        <end position="271"/>
    </location>
</feature>
<feature type="transmembrane region" description="Helical" evidence="5">
    <location>
        <begin position="161"/>
        <end position="184"/>
    </location>
</feature>
<gene>
    <name evidence="6" type="ORF">BCR34DRAFT_476741</name>
</gene>
<keyword evidence="3 5" id="KW-1133">Transmembrane helix</keyword>
<feature type="transmembrane region" description="Helical" evidence="5">
    <location>
        <begin position="286"/>
        <end position="306"/>
    </location>
</feature>
<dbReference type="PANTHER" id="PTHR31465:SF9">
    <property type="entry name" value="SPHINGOID LONG-CHAIN BASE TRANSPORTER RSB1"/>
    <property type="match status" value="1"/>
</dbReference>
<dbReference type="STRING" id="1231657.A0A1Y2A1K0"/>
<dbReference type="EMBL" id="MCFA01000020">
    <property type="protein sequence ID" value="ORY16187.1"/>
    <property type="molecule type" value="Genomic_DNA"/>
</dbReference>
<dbReference type="OrthoDB" id="4521223at2759"/>
<dbReference type="GO" id="GO:0000324">
    <property type="term" value="C:fungal-type vacuole"/>
    <property type="evidence" value="ECO:0007669"/>
    <property type="project" value="TreeGrafter"/>
</dbReference>
<evidence type="ECO:0000256" key="3">
    <source>
        <dbReference type="ARBA" id="ARBA00022989"/>
    </source>
</evidence>
<evidence type="ECO:0000313" key="6">
    <source>
        <dbReference type="EMBL" id="ORY16187.1"/>
    </source>
</evidence>
<evidence type="ECO:0000256" key="4">
    <source>
        <dbReference type="ARBA" id="ARBA00023136"/>
    </source>
</evidence>
<dbReference type="PANTHER" id="PTHR31465">
    <property type="entry name" value="PROTEIN RTA1-RELATED"/>
    <property type="match status" value="1"/>
</dbReference>
<comment type="subcellular location">
    <subcellularLocation>
        <location evidence="1">Membrane</location>
        <topology evidence="1">Multi-pass membrane protein</topology>
    </subcellularLocation>
</comment>
<evidence type="ECO:0000256" key="2">
    <source>
        <dbReference type="ARBA" id="ARBA00022692"/>
    </source>
</evidence>
<proteinExistence type="predicted"/>
<sequence>MEAILHQILARSVDRNGIDPDHLNLNTTNSTLIGMQRKYCHLGECDMSWATIRYRPSIAGNTIYLIAFAALLGAQLFYGIRKKTWSYMSAMIMGCLLEIIGYIGRIMLNQNPFIMNNFLVYLICLTIGPAFFTAGIYLCLSRVITAIGSDTSRLKPKMYTYIFVGFDLLSLILQAIGGALASTAKDSKGSKTGRNVMIAGLVSQVISMVIFFIFWGDFVLRTRLAKTSGSLSRTQPPLYESLRSTKLFKLFQYSLFIATVLIFIRCVYRVIELQGGFNGHLANDEATFMIFEGPMIIIAVAALTFFHPGRVFDDLWVPAGQGITNHSGLGKLENSSETNELTEGGVFVDTAYQRV</sequence>
<keyword evidence="2 5" id="KW-0812">Transmembrane</keyword>
<dbReference type="GO" id="GO:0005886">
    <property type="term" value="C:plasma membrane"/>
    <property type="evidence" value="ECO:0007669"/>
    <property type="project" value="TreeGrafter"/>
</dbReference>
<comment type="caution">
    <text evidence="6">The sequence shown here is derived from an EMBL/GenBank/DDBJ whole genome shotgun (WGS) entry which is preliminary data.</text>
</comment>
<feature type="transmembrane region" description="Helical" evidence="5">
    <location>
        <begin position="118"/>
        <end position="140"/>
    </location>
</feature>
<feature type="transmembrane region" description="Helical" evidence="5">
    <location>
        <begin position="85"/>
        <end position="106"/>
    </location>
</feature>
<evidence type="ECO:0000256" key="1">
    <source>
        <dbReference type="ARBA" id="ARBA00004141"/>
    </source>
</evidence>
<dbReference type="Proteomes" id="UP000193144">
    <property type="component" value="Unassembled WGS sequence"/>
</dbReference>
<reference evidence="6 7" key="1">
    <citation type="submission" date="2016-07" db="EMBL/GenBank/DDBJ databases">
        <title>Pervasive Adenine N6-methylation of Active Genes in Fungi.</title>
        <authorList>
            <consortium name="DOE Joint Genome Institute"/>
            <person name="Mondo S.J."/>
            <person name="Dannebaum R.O."/>
            <person name="Kuo R.C."/>
            <person name="Labutti K."/>
            <person name="Haridas S."/>
            <person name="Kuo A."/>
            <person name="Salamov A."/>
            <person name="Ahrendt S.R."/>
            <person name="Lipzen A."/>
            <person name="Sullivan W."/>
            <person name="Andreopoulos W.B."/>
            <person name="Clum A."/>
            <person name="Lindquist E."/>
            <person name="Daum C."/>
            <person name="Ramamoorthy G.K."/>
            <person name="Gryganskyi A."/>
            <person name="Culley D."/>
            <person name="Magnuson J.K."/>
            <person name="James T.Y."/>
            <person name="O'Malley M.A."/>
            <person name="Stajich J.E."/>
            <person name="Spatafora J.W."/>
            <person name="Visel A."/>
            <person name="Grigoriev I.V."/>
        </authorList>
    </citation>
    <scope>NUCLEOTIDE SEQUENCE [LARGE SCALE GENOMIC DNA]</scope>
    <source>
        <strain evidence="6 7">CBS 115471</strain>
    </source>
</reference>
<dbReference type="InterPro" id="IPR007568">
    <property type="entry name" value="RTA1"/>
</dbReference>
<accession>A0A1Y2A1K0</accession>
<evidence type="ECO:0000256" key="5">
    <source>
        <dbReference type="SAM" id="Phobius"/>
    </source>
</evidence>
<dbReference type="AlphaFoldDB" id="A0A1Y2A1K0"/>
<organism evidence="6 7">
    <name type="scientific">Clohesyomyces aquaticus</name>
    <dbReference type="NCBI Taxonomy" id="1231657"/>
    <lineage>
        <taxon>Eukaryota</taxon>
        <taxon>Fungi</taxon>
        <taxon>Dikarya</taxon>
        <taxon>Ascomycota</taxon>
        <taxon>Pezizomycotina</taxon>
        <taxon>Dothideomycetes</taxon>
        <taxon>Pleosporomycetidae</taxon>
        <taxon>Pleosporales</taxon>
        <taxon>Lindgomycetaceae</taxon>
        <taxon>Clohesyomyces</taxon>
    </lineage>
</organism>
<keyword evidence="4 5" id="KW-0472">Membrane</keyword>